<evidence type="ECO:0000256" key="7">
    <source>
        <dbReference type="SAM" id="SignalP"/>
    </source>
</evidence>
<keyword evidence="3 6" id="KW-1133">Transmembrane helix</keyword>
<protein>
    <recommendedName>
        <fullName evidence="8">G-protein coupled receptors family 2 profile 2 domain-containing protein</fullName>
    </recommendedName>
</protein>
<comment type="subcellular location">
    <subcellularLocation>
        <location evidence="1">Membrane</location>
        <topology evidence="1">Multi-pass membrane protein</topology>
    </subcellularLocation>
</comment>
<dbReference type="OrthoDB" id="6134459at2759"/>
<dbReference type="GO" id="GO:0007166">
    <property type="term" value="P:cell surface receptor signaling pathway"/>
    <property type="evidence" value="ECO:0007669"/>
    <property type="project" value="InterPro"/>
</dbReference>
<feature type="region of interest" description="Disordered" evidence="5">
    <location>
        <begin position="127"/>
        <end position="150"/>
    </location>
</feature>
<evidence type="ECO:0000256" key="4">
    <source>
        <dbReference type="ARBA" id="ARBA00023136"/>
    </source>
</evidence>
<feature type="transmembrane region" description="Helical" evidence="6">
    <location>
        <begin position="519"/>
        <end position="539"/>
    </location>
</feature>
<dbReference type="CDD" id="cd15039">
    <property type="entry name" value="7tmB3_Methuselah-like"/>
    <property type="match status" value="1"/>
</dbReference>
<gene>
    <name evidence="9" type="ORF">CLODIP_2_CD10179</name>
</gene>
<reference evidence="9 10" key="1">
    <citation type="submission" date="2020-04" db="EMBL/GenBank/DDBJ databases">
        <authorList>
            <person name="Alioto T."/>
            <person name="Alioto T."/>
            <person name="Gomez Garrido J."/>
        </authorList>
    </citation>
    <scope>NUCLEOTIDE SEQUENCE [LARGE SCALE GENOMIC DNA]</scope>
</reference>
<evidence type="ECO:0000256" key="6">
    <source>
        <dbReference type="SAM" id="Phobius"/>
    </source>
</evidence>
<comment type="caution">
    <text evidence="9">The sequence shown here is derived from an EMBL/GenBank/DDBJ whole genome shotgun (WGS) entry which is preliminary data.</text>
</comment>
<dbReference type="Proteomes" id="UP000494165">
    <property type="component" value="Unassembled WGS sequence"/>
</dbReference>
<dbReference type="AlphaFoldDB" id="A0A8S1CWH2"/>
<evidence type="ECO:0000256" key="5">
    <source>
        <dbReference type="SAM" id="MobiDB-lite"/>
    </source>
</evidence>
<dbReference type="InterPro" id="IPR000832">
    <property type="entry name" value="GPCR_2_secretin-like"/>
</dbReference>
<evidence type="ECO:0000313" key="10">
    <source>
        <dbReference type="Proteomes" id="UP000494165"/>
    </source>
</evidence>
<dbReference type="GO" id="GO:0004930">
    <property type="term" value="F:G protein-coupled receptor activity"/>
    <property type="evidence" value="ECO:0007669"/>
    <property type="project" value="InterPro"/>
</dbReference>
<dbReference type="InterPro" id="IPR053231">
    <property type="entry name" value="GPCR_LN-TM7"/>
</dbReference>
<dbReference type="EMBL" id="CADEPI010000072">
    <property type="protein sequence ID" value="CAB3372414.1"/>
    <property type="molecule type" value="Genomic_DNA"/>
</dbReference>
<name>A0A8S1CWH2_9INSE</name>
<sequence>MKAAVLAVLAAVATVVVGGAMDVALSPPALLLPCGGVDTCQQGEPAAGEVTLASAPRAPRQLPLETDWKERNCMCDRECSRHADCCDDAPSVQLTAKEQLPFECRELRNFGGIYLISTCPSNSTASNATKTACEGPANSSKGDPVSDLPVTDRETSVTYRNAHCAVCNDASPTNLEVWGARLECPSLHEADQLEIRRKMRFENGTWGVWLPRMEPPKPSVTEDAAGKEVGAKVAAFLRRGQQRTPSNTSSLLQRLRRRQRSLTWHPCHVDPVLPEGLIHLVRKCRPNVTGRCPDSWREPKVAEMCEKHTAHVFHGVGRTFKNVYCAMCWGVPVQELSCQGLLGTRNGLFKDFSPTAFAVLFDFSPVHSCQGRIFDPFVGSCRTLVCQESANSGCVSVKPQPLKQDKPFEEIKTNEIPDGKLDCDSTQLSVEEFSVIEPDTLLVTNTGVQLREFKLLRNGSALICKQPVVEDAASLAEDRFGAALGYVTLVCLGISIICLVLHLLAFALSKTHRASANNLASLCVALLVAYLAFLLGQVVRQHHAFCVASAVLTLYCFLAAFSWMLAIAVDVWSSLRRATTQLRCSSSSRWKRFFFTSLLCWLTPALVVLAAVLVENAPVGAVSEMLRPAFAARPGICWFTSRRSLLLFFAAPVSAVMLLNAVFFTSSALMIHTSSVTRTDFRLYLRLAVLMGLTWSVGLLAGFLDTPALWLVFVVLNSLQGLFIFLAFTCTSKVLKECKDRCCCGCFRRKRRGVINSDTIQGIKGPAKVTTSADMLPWSAFSSSVMSTKSSLHSMDSSRSTDETLY</sequence>
<dbReference type="PANTHER" id="PTHR45902:SF5">
    <property type="entry name" value="G-PROTEIN COUPLED RECEPTORS FAMILY 2 PROFILE 2 DOMAIN-CONTAINING PROTEIN"/>
    <property type="match status" value="1"/>
</dbReference>
<evidence type="ECO:0000256" key="1">
    <source>
        <dbReference type="ARBA" id="ARBA00004141"/>
    </source>
</evidence>
<evidence type="ECO:0000256" key="2">
    <source>
        <dbReference type="ARBA" id="ARBA00022692"/>
    </source>
</evidence>
<dbReference type="Gene3D" id="1.20.1070.10">
    <property type="entry name" value="Rhodopsin 7-helix transmembrane proteins"/>
    <property type="match status" value="1"/>
</dbReference>
<feature type="domain" description="G-protein coupled receptors family 2 profile 2" evidence="8">
    <location>
        <begin position="484"/>
        <end position="732"/>
    </location>
</feature>
<keyword evidence="2 6" id="KW-0812">Transmembrane</keyword>
<feature type="transmembrane region" description="Helical" evidence="6">
    <location>
        <begin position="593"/>
        <end position="614"/>
    </location>
</feature>
<evidence type="ECO:0000256" key="3">
    <source>
        <dbReference type="ARBA" id="ARBA00022989"/>
    </source>
</evidence>
<feature type="signal peptide" evidence="7">
    <location>
        <begin position="1"/>
        <end position="18"/>
    </location>
</feature>
<feature type="chain" id="PRO_5035812279" description="G-protein coupled receptors family 2 profile 2 domain-containing protein" evidence="7">
    <location>
        <begin position="19"/>
        <end position="806"/>
    </location>
</feature>
<keyword evidence="10" id="KW-1185">Reference proteome</keyword>
<evidence type="ECO:0000313" key="9">
    <source>
        <dbReference type="EMBL" id="CAB3372414.1"/>
    </source>
</evidence>
<feature type="transmembrane region" description="Helical" evidence="6">
    <location>
        <begin position="710"/>
        <end position="731"/>
    </location>
</feature>
<dbReference type="Pfam" id="PF00002">
    <property type="entry name" value="7tm_2"/>
    <property type="match status" value="1"/>
</dbReference>
<feature type="transmembrane region" description="Helical" evidence="6">
    <location>
        <begin position="683"/>
        <end position="704"/>
    </location>
</feature>
<accession>A0A8S1CWH2</accession>
<dbReference type="InterPro" id="IPR017981">
    <property type="entry name" value="GPCR_2-like_7TM"/>
</dbReference>
<proteinExistence type="predicted"/>
<organism evidence="9 10">
    <name type="scientific">Cloeon dipterum</name>
    <dbReference type="NCBI Taxonomy" id="197152"/>
    <lineage>
        <taxon>Eukaryota</taxon>
        <taxon>Metazoa</taxon>
        <taxon>Ecdysozoa</taxon>
        <taxon>Arthropoda</taxon>
        <taxon>Hexapoda</taxon>
        <taxon>Insecta</taxon>
        <taxon>Pterygota</taxon>
        <taxon>Palaeoptera</taxon>
        <taxon>Ephemeroptera</taxon>
        <taxon>Pisciforma</taxon>
        <taxon>Baetidae</taxon>
        <taxon>Cloeon</taxon>
    </lineage>
</organism>
<feature type="transmembrane region" description="Helical" evidence="6">
    <location>
        <begin position="483"/>
        <end position="507"/>
    </location>
</feature>
<dbReference type="PROSITE" id="PS50261">
    <property type="entry name" value="G_PROTEIN_RECEP_F2_4"/>
    <property type="match status" value="1"/>
</dbReference>
<dbReference type="PANTHER" id="PTHR45902">
    <property type="entry name" value="LATROPHILIN RECEPTOR-LIKE PROTEIN A"/>
    <property type="match status" value="1"/>
</dbReference>
<dbReference type="GO" id="GO:0016020">
    <property type="term" value="C:membrane"/>
    <property type="evidence" value="ECO:0007669"/>
    <property type="project" value="UniProtKB-SubCell"/>
</dbReference>
<feature type="transmembrane region" description="Helical" evidence="6">
    <location>
        <begin position="551"/>
        <end position="572"/>
    </location>
</feature>
<feature type="transmembrane region" description="Helical" evidence="6">
    <location>
        <begin position="645"/>
        <end position="671"/>
    </location>
</feature>
<keyword evidence="7" id="KW-0732">Signal</keyword>
<keyword evidence="4 6" id="KW-0472">Membrane</keyword>
<evidence type="ECO:0000259" key="8">
    <source>
        <dbReference type="PROSITE" id="PS50261"/>
    </source>
</evidence>
<dbReference type="SUPFAM" id="SSF81321">
    <property type="entry name" value="Family A G protein-coupled receptor-like"/>
    <property type="match status" value="1"/>
</dbReference>